<gene>
    <name evidence="1" type="ORF">NIOZUU157_00266</name>
</gene>
<evidence type="ECO:0000313" key="1">
    <source>
        <dbReference type="EMBL" id="QPI16375.1"/>
    </source>
</evidence>
<dbReference type="EMBL" id="MW030560">
    <property type="protein sequence ID" value="QPI16375.1"/>
    <property type="molecule type" value="Genomic_DNA"/>
</dbReference>
<organism evidence="1">
    <name type="scientific">Virus NIOZ-UU157</name>
    <dbReference type="NCBI Taxonomy" id="2763269"/>
    <lineage>
        <taxon>Viruses</taxon>
    </lineage>
</organism>
<sequence>MLIQITLTIPPGGAAGPFDLFSNADGFASPFETQVSAADLVAGYTVTLPMGATIIRVCSTGTCENCIDLPTNCPTTTSTTTVAPTTTTTTTVAPTTTTTTTVAPTTTTTTTVAPTTTTTTTVAPTTTTTTTVAPTTTTTTTENLHKLTWDLLTTTPLAIDTVSIEILANSVVVATGSITGAANPLGGDVLIQNGANVVINVTNSRAGTNAFINKATLDSVVVLNDVQTASGSLVSSFNFTKTIGTQYVDVIGDIDAPTTTTTTVAPTTTTTTVAPTTTTTTTVAPTTTTTTAAPTTTTTTTSAVANCDLGTITITGPAATTTTTTTVSLYQGLMSFSPQSSSIAACGQSTTLDVWVTNVNSSGSPTTNSLIYTNFQGTTLFAGNGGWHIFNSTPQPGVDYAFTVGTGGQVSGPISIC</sequence>
<protein>
    <submittedName>
        <fullName evidence="1">Uncharacterized protein</fullName>
    </submittedName>
</protein>
<name>A0A7S9XH99_9VIRU</name>
<accession>A0A7S9XH99</accession>
<proteinExistence type="predicted"/>
<reference evidence="1" key="1">
    <citation type="submission" date="2020-08" db="EMBL/GenBank/DDBJ databases">
        <title>Bridging the membrane lipid divide: bacteria of the FCB group superphylum have the potential to synthesize archaeal ether lipids.</title>
        <authorList>
            <person name="Villanueva L."/>
            <person name="von Meijenfeldt F.A.B."/>
            <person name="Westbye A.B."/>
            <person name="Yadav S."/>
            <person name="Hopmans E.C."/>
            <person name="Dutilh B.E."/>
            <person name="Sinninghe Damste J.S."/>
        </authorList>
    </citation>
    <scope>NUCLEOTIDE SEQUENCE</scope>
    <source>
        <strain evidence="1">NIOZ-UU157</strain>
    </source>
</reference>